<dbReference type="AlphaFoldDB" id="S7MQS0"/>
<keyword evidence="3" id="KW-1185">Reference proteome</keyword>
<name>S7MQS0_MYOBR</name>
<organism evidence="2 3">
    <name type="scientific">Myotis brandtii</name>
    <name type="common">Brandt's bat</name>
    <dbReference type="NCBI Taxonomy" id="109478"/>
    <lineage>
        <taxon>Eukaryota</taxon>
        <taxon>Metazoa</taxon>
        <taxon>Chordata</taxon>
        <taxon>Craniata</taxon>
        <taxon>Vertebrata</taxon>
        <taxon>Euteleostomi</taxon>
        <taxon>Mammalia</taxon>
        <taxon>Eutheria</taxon>
        <taxon>Laurasiatheria</taxon>
        <taxon>Chiroptera</taxon>
        <taxon>Yangochiroptera</taxon>
        <taxon>Vespertilionidae</taxon>
        <taxon>Myotis</taxon>
    </lineage>
</organism>
<accession>S7MQS0</accession>
<feature type="region of interest" description="Disordered" evidence="1">
    <location>
        <begin position="1"/>
        <end position="30"/>
    </location>
</feature>
<dbReference type="Proteomes" id="UP000052978">
    <property type="component" value="Unassembled WGS sequence"/>
</dbReference>
<evidence type="ECO:0000313" key="3">
    <source>
        <dbReference type="Proteomes" id="UP000052978"/>
    </source>
</evidence>
<evidence type="ECO:0000313" key="2">
    <source>
        <dbReference type="EMBL" id="EPQ06676.1"/>
    </source>
</evidence>
<dbReference type="eggNOG" id="ENOG502S1RU">
    <property type="taxonomic scope" value="Eukaryota"/>
</dbReference>
<gene>
    <name evidence="2" type="ORF">D623_10010870</name>
</gene>
<proteinExistence type="predicted"/>
<evidence type="ECO:0000256" key="1">
    <source>
        <dbReference type="SAM" id="MobiDB-lite"/>
    </source>
</evidence>
<reference evidence="2 3" key="1">
    <citation type="journal article" date="2013" name="Nat. Commun.">
        <title>Genome analysis reveals insights into physiology and longevity of the Brandt's bat Myotis brandtii.</title>
        <authorList>
            <person name="Seim I."/>
            <person name="Fang X."/>
            <person name="Xiong Z."/>
            <person name="Lobanov A.V."/>
            <person name="Huang Z."/>
            <person name="Ma S."/>
            <person name="Feng Y."/>
            <person name="Turanov A.A."/>
            <person name="Zhu Y."/>
            <person name="Lenz T.L."/>
            <person name="Gerashchenko M.V."/>
            <person name="Fan D."/>
            <person name="Hee Yim S."/>
            <person name="Yao X."/>
            <person name="Jordan D."/>
            <person name="Xiong Y."/>
            <person name="Ma Y."/>
            <person name="Lyapunov A.N."/>
            <person name="Chen G."/>
            <person name="Kulakova O.I."/>
            <person name="Sun Y."/>
            <person name="Lee S.G."/>
            <person name="Bronson R.T."/>
            <person name="Moskalev A.A."/>
            <person name="Sunyaev S.R."/>
            <person name="Zhang G."/>
            <person name="Krogh A."/>
            <person name="Wang J."/>
            <person name="Gladyshev V.N."/>
        </authorList>
    </citation>
    <scope>NUCLEOTIDE SEQUENCE [LARGE SCALE GENOMIC DNA]</scope>
</reference>
<dbReference type="EMBL" id="KE162031">
    <property type="protein sequence ID" value="EPQ06676.1"/>
    <property type="molecule type" value="Genomic_DNA"/>
</dbReference>
<sequence length="57" mass="6609">MQRPSLRALKTAAHSAHVQPVGEATRKKSRRVCRPRLERGTKATLDIPDEEFRFNFF</sequence>
<protein>
    <submittedName>
        <fullName evidence="2">UPF0488 protein like protein</fullName>
    </submittedName>
</protein>